<reference evidence="6 7" key="1">
    <citation type="submission" date="2016-10" db="EMBL/GenBank/DDBJ databases">
        <authorList>
            <person name="Varghese N."/>
            <person name="Submissions S."/>
        </authorList>
    </citation>
    <scope>NUCLEOTIDE SEQUENCE [LARGE SCALE GENOMIC DNA]</scope>
    <source>
        <strain evidence="6 7">ATCC 49954</strain>
    </source>
</reference>
<keyword evidence="1" id="KW-0645">Protease</keyword>
<dbReference type="InterPro" id="IPR024079">
    <property type="entry name" value="MetalloPept_cat_dom_sf"/>
</dbReference>
<dbReference type="GO" id="GO:0004222">
    <property type="term" value="F:metalloendopeptidase activity"/>
    <property type="evidence" value="ECO:0007669"/>
    <property type="project" value="InterPro"/>
</dbReference>
<dbReference type="EMBL" id="FNMX01000001">
    <property type="protein sequence ID" value="SDW06348.1"/>
    <property type="molecule type" value="Genomic_DNA"/>
</dbReference>
<gene>
    <name evidence="6" type="ORF">SAMN05421782_101267</name>
</gene>
<dbReference type="SUPFAM" id="SSF55486">
    <property type="entry name" value="Metalloproteases ('zincins'), catalytic domain"/>
    <property type="match status" value="1"/>
</dbReference>
<accession>A0AAX2DLF4</accession>
<evidence type="ECO:0000259" key="5">
    <source>
        <dbReference type="Pfam" id="PF00413"/>
    </source>
</evidence>
<dbReference type="GO" id="GO:0031012">
    <property type="term" value="C:extracellular matrix"/>
    <property type="evidence" value="ECO:0007669"/>
    <property type="project" value="InterPro"/>
</dbReference>
<dbReference type="Proteomes" id="UP000183610">
    <property type="component" value="Unassembled WGS sequence"/>
</dbReference>
<evidence type="ECO:0000256" key="1">
    <source>
        <dbReference type="ARBA" id="ARBA00022670"/>
    </source>
</evidence>
<keyword evidence="3" id="KW-0378">Hydrolase</keyword>
<evidence type="ECO:0000313" key="6">
    <source>
        <dbReference type="EMBL" id="SDW06348.1"/>
    </source>
</evidence>
<protein>
    <submittedName>
        <fullName evidence="6">Matrixin</fullName>
    </submittedName>
</protein>
<keyword evidence="2" id="KW-0479">Metal-binding</keyword>
<dbReference type="AlphaFoldDB" id="A0AAX2DLF4"/>
<organism evidence="6 7">
    <name type="scientific">Listeria ivanovii</name>
    <dbReference type="NCBI Taxonomy" id="1638"/>
    <lineage>
        <taxon>Bacteria</taxon>
        <taxon>Bacillati</taxon>
        <taxon>Bacillota</taxon>
        <taxon>Bacilli</taxon>
        <taxon>Bacillales</taxon>
        <taxon>Listeriaceae</taxon>
        <taxon>Listeria</taxon>
    </lineage>
</organism>
<proteinExistence type="predicted"/>
<name>A0AAX2DLF4_LISIV</name>
<evidence type="ECO:0000313" key="7">
    <source>
        <dbReference type="Proteomes" id="UP000183610"/>
    </source>
</evidence>
<dbReference type="GO" id="GO:0008270">
    <property type="term" value="F:zinc ion binding"/>
    <property type="evidence" value="ECO:0007669"/>
    <property type="project" value="InterPro"/>
</dbReference>
<comment type="caution">
    <text evidence="6">The sequence shown here is derived from an EMBL/GenBank/DDBJ whole genome shotgun (WGS) entry which is preliminary data.</text>
</comment>
<dbReference type="Pfam" id="PF00413">
    <property type="entry name" value="Peptidase_M10"/>
    <property type="match status" value="1"/>
</dbReference>
<dbReference type="RefSeq" id="WP_003718165.1">
    <property type="nucleotide sequence ID" value="NZ_FNMX01000001.1"/>
</dbReference>
<sequence length="173" mass="19277">MQKKESVFILLVVILVCLFLNPASGNAYILNKQRMPNPKHINYFNDSSIIKAKMDGYMSYATKWNYSGSQVKVSRSIGAVGVQIKNTYVNSGSGAYAITYYTSRQSATIKYFKPFKSLSAANKRETVVHEVGHAIGLSHTQSKNDSISVMRTLKFNGKAYPLTDDKKGINAKY</sequence>
<feature type="domain" description="Peptidase M10 metallopeptidase" evidence="5">
    <location>
        <begin position="118"/>
        <end position="173"/>
    </location>
</feature>
<keyword evidence="4" id="KW-0862">Zinc</keyword>
<evidence type="ECO:0000256" key="4">
    <source>
        <dbReference type="ARBA" id="ARBA00022833"/>
    </source>
</evidence>
<dbReference type="GO" id="GO:0006508">
    <property type="term" value="P:proteolysis"/>
    <property type="evidence" value="ECO:0007669"/>
    <property type="project" value="UniProtKB-KW"/>
</dbReference>
<evidence type="ECO:0000256" key="3">
    <source>
        <dbReference type="ARBA" id="ARBA00022801"/>
    </source>
</evidence>
<dbReference type="InterPro" id="IPR001818">
    <property type="entry name" value="Pept_M10_metallopeptidase"/>
</dbReference>
<dbReference type="Gene3D" id="3.40.390.10">
    <property type="entry name" value="Collagenase (Catalytic Domain)"/>
    <property type="match status" value="1"/>
</dbReference>
<evidence type="ECO:0000256" key="2">
    <source>
        <dbReference type="ARBA" id="ARBA00022723"/>
    </source>
</evidence>